<sequence>MPVVLGTAAFVVPSIGGGAQAAPADDPRTGISCEIPENWSSCVQVRTELDRAPVVGGTARLTIEVSAAADVTGARLRADLPAALDWQREPAGWRVTEVGPQLPEDGAGVHRATRTVDVKAGKTLTYTATVRGVDAAATSLRASVAGGDANPLDDDSHMSLLTVGKTTGTARLGLDTTAAARKLAPLPAGLKLQPSDAKAAFQPVTTEGLPKPHSDDPKTSDSSTFAARAMSCVTGAIGYQDQAGTGRVSPNIQVQAWDEDPANSDDLLDVALTDAQGRYRMCFDNDDVHNGQDVYVKVLTENPLSRVASEFFGRTTYEFQSAQRDDIADGRTVDFGRLAPGNQLLHRTLHAFDMANDAQEWTPGECWDERDTGDCRRMEIVYPDTDSNDNSRYTEGDNTVRLEEAAPDDRSDTVHEYGHAVMDDVYDDNMPEHPNCSPHAMGTKSSAGCAWTEGFANFYPMAIYNDDFYRGWRVENTSGYDPSDETEGRVTGSLWDLKDPAGEQYWDNWTENPQNAIWDTFLDRRSANFKEFWEHRRAEGHDVGSGPAGALYQNGIDYGFRFQLADGAARLAPTPDPQHNYRFDTTYRFWSVVAIRPPAGNDYDLRLYDDHDQQQFLAGSLATGDTVDFVAVDSSVRDPGDYYPVVRPVGSATGDYRIELSDGGKLLTGSATQAMNGADDIVSVWDTCPATGTDVKITVTPSAADQDAEVFVMDSDPSNAVLGRVSALAEATGNGPGQPEELTFKATGGCHGIVLVNKAGSGTYTLTES</sequence>
<reference evidence="1 2" key="1">
    <citation type="submission" date="2020-02" db="EMBL/GenBank/DDBJ databases">
        <title>Whole-genome analyses of novel actinobacteria.</title>
        <authorList>
            <person name="Sahin N."/>
        </authorList>
    </citation>
    <scope>NUCLEOTIDE SEQUENCE [LARGE SCALE GENOMIC DNA]</scope>
    <source>
        <strain evidence="1 2">A7024</strain>
    </source>
</reference>
<accession>A0A6G4U4D8</accession>
<gene>
    <name evidence="1" type="ORF">G5C51_23980</name>
</gene>
<comment type="caution">
    <text evidence="1">The sequence shown here is derived from an EMBL/GenBank/DDBJ whole genome shotgun (WGS) entry which is preliminary data.</text>
</comment>
<evidence type="ECO:0000313" key="2">
    <source>
        <dbReference type="Proteomes" id="UP000481583"/>
    </source>
</evidence>
<dbReference type="AlphaFoldDB" id="A0A6G4U4D8"/>
<evidence type="ECO:0000313" key="1">
    <source>
        <dbReference type="EMBL" id="NGN66953.1"/>
    </source>
</evidence>
<dbReference type="RefSeq" id="WP_165240258.1">
    <property type="nucleotide sequence ID" value="NZ_JAAKZV010000118.1"/>
</dbReference>
<dbReference type="Gene3D" id="2.60.120.380">
    <property type="match status" value="1"/>
</dbReference>
<protein>
    <submittedName>
        <fullName evidence="1">Uncharacterized protein</fullName>
    </submittedName>
</protein>
<dbReference type="EMBL" id="JAAKZV010000118">
    <property type="protein sequence ID" value="NGN66953.1"/>
    <property type="molecule type" value="Genomic_DNA"/>
</dbReference>
<proteinExistence type="predicted"/>
<keyword evidence="2" id="KW-1185">Reference proteome</keyword>
<name>A0A6G4U4D8_9ACTN</name>
<organism evidence="1 2">
    <name type="scientific">Streptomyces coryli</name>
    <dbReference type="NCBI Taxonomy" id="1128680"/>
    <lineage>
        <taxon>Bacteria</taxon>
        <taxon>Bacillati</taxon>
        <taxon>Actinomycetota</taxon>
        <taxon>Actinomycetes</taxon>
        <taxon>Kitasatosporales</taxon>
        <taxon>Streptomycetaceae</taxon>
        <taxon>Streptomyces</taxon>
    </lineage>
</organism>
<dbReference type="Proteomes" id="UP000481583">
    <property type="component" value="Unassembled WGS sequence"/>
</dbReference>